<keyword evidence="2" id="KW-1185">Reference proteome</keyword>
<dbReference type="eggNOG" id="arCOG00307">
    <property type="taxonomic scope" value="Archaea"/>
</dbReference>
<dbReference type="HOGENOM" id="CLU_1444601_0_0_2"/>
<name>H2C6M1_9CREN</name>
<protein>
    <submittedName>
        <fullName evidence="1">RNase P/RNase MRP subunit p30</fullName>
    </submittedName>
</protein>
<dbReference type="SUPFAM" id="SSF89550">
    <property type="entry name" value="PHP domain-like"/>
    <property type="match status" value="1"/>
</dbReference>
<reference evidence="1 2" key="1">
    <citation type="submission" date="2012-01" db="EMBL/GenBank/DDBJ databases">
        <title>Improved High-Quality Draft sequence of Metallosphaera yellowstonensis MK1.</title>
        <authorList>
            <consortium name="US DOE Joint Genome Institute"/>
            <person name="Lucas S."/>
            <person name="Han J."/>
            <person name="Cheng J.-F."/>
            <person name="Goodwin L."/>
            <person name="Pitluck S."/>
            <person name="Peters L."/>
            <person name="Teshima H."/>
            <person name="Detter J.C."/>
            <person name="Han C."/>
            <person name="Tapia R."/>
            <person name="Land M."/>
            <person name="Hauser L."/>
            <person name="Kyrpides N."/>
            <person name="Kozubal M."/>
            <person name="Macur R.E."/>
            <person name="Jay Z."/>
            <person name="Inskeep W."/>
            <person name="Woyke T."/>
        </authorList>
    </citation>
    <scope>NUCLEOTIDE SEQUENCE [LARGE SCALE GENOMIC DNA]</scope>
    <source>
        <strain evidence="1 2">MK1</strain>
    </source>
</reference>
<dbReference type="InterPro" id="IPR016195">
    <property type="entry name" value="Pol/histidinol_Pase-like"/>
</dbReference>
<gene>
    <name evidence="1" type="ORF">MetMK1DRAFT_00022040</name>
</gene>
<dbReference type="Proteomes" id="UP000003980">
    <property type="component" value="Unassembled WGS sequence"/>
</dbReference>
<sequence>MLVETCLRNEALIPILKKIGYSSFLIEGGGAVATIGRITLTAEKYPHGEIDKAFSRGHLVFFRPNSRDSLIKVINDERVCCIVLDNTNLHLYKRPLVRLMVRKGKFVEVWLRSSSHEVVRRAIELGNRGLKTVFSSCPSKISEVWSPISKLNYLLILGASSPLALTWIYSFPLELYRNASANY</sequence>
<evidence type="ECO:0000313" key="1">
    <source>
        <dbReference type="EMBL" id="EHP69448.1"/>
    </source>
</evidence>
<proteinExistence type="predicted"/>
<accession>H2C6M1</accession>
<organism evidence="1 2">
    <name type="scientific">Metallosphaera yellowstonensis MK1</name>
    <dbReference type="NCBI Taxonomy" id="671065"/>
    <lineage>
        <taxon>Archaea</taxon>
        <taxon>Thermoproteota</taxon>
        <taxon>Thermoprotei</taxon>
        <taxon>Sulfolobales</taxon>
        <taxon>Sulfolobaceae</taxon>
        <taxon>Metallosphaera</taxon>
    </lineage>
</organism>
<dbReference type="RefSeq" id="WP_009073516.1">
    <property type="nucleotide sequence ID" value="NZ_JH597768.1"/>
</dbReference>
<dbReference type="Gene3D" id="3.20.20.140">
    <property type="entry name" value="Metal-dependent hydrolases"/>
    <property type="match status" value="1"/>
</dbReference>
<dbReference type="STRING" id="671065.MetMK1DRAFT_00022040"/>
<dbReference type="EMBL" id="JH597768">
    <property type="protein sequence ID" value="EHP69448.1"/>
    <property type="molecule type" value="Genomic_DNA"/>
</dbReference>
<evidence type="ECO:0000313" key="2">
    <source>
        <dbReference type="Proteomes" id="UP000003980"/>
    </source>
</evidence>
<dbReference type="OrthoDB" id="35856at2157"/>
<dbReference type="AlphaFoldDB" id="H2C6M1"/>